<reference evidence="3" key="1">
    <citation type="journal article" date="2014" name="Front. Microbiol.">
        <title>High frequency of phylogenetically diverse reductive dehalogenase-homologous genes in deep subseafloor sedimentary metagenomes.</title>
        <authorList>
            <person name="Kawai M."/>
            <person name="Futagami T."/>
            <person name="Toyoda A."/>
            <person name="Takaki Y."/>
            <person name="Nishi S."/>
            <person name="Hori S."/>
            <person name="Arai W."/>
            <person name="Tsubouchi T."/>
            <person name="Morono Y."/>
            <person name="Uchiyama I."/>
            <person name="Ito T."/>
            <person name="Fujiyama A."/>
            <person name="Inagaki F."/>
            <person name="Takami H."/>
        </authorList>
    </citation>
    <scope>NUCLEOTIDE SEQUENCE</scope>
    <source>
        <strain evidence="3">Expedition CK06-06</strain>
    </source>
</reference>
<feature type="non-terminal residue" evidence="3">
    <location>
        <position position="1"/>
    </location>
</feature>
<dbReference type="PANTHER" id="PTHR43818:SF11">
    <property type="entry name" value="BCDNA.GH03377"/>
    <property type="match status" value="1"/>
</dbReference>
<sequence length="245" mass="27429">QPAMMRAKKLIEEGLLGRIYSARIVYLHSGNSDPNRPLYWKIQKKFCGGGSLYDLASHVVDLTRFLLGDFKKIFSRLEIFTKKRPIAGKPGQFGEVDVDDLALIMFESANGCIGTIEGSKVATGVNDEYRIEIHGEKGAIKFNSMQPNFLEVYDTRDAGEPIGGRRGFTAIETVQRYPKPATQFPGPKFSIGWMRYHSGNAFDFIKNIAEDTKPVTDMHSGYKVQEVLEAAMISNSEGRWVDLPL</sequence>
<comment type="caution">
    <text evidence="3">The sequence shown here is derived from an EMBL/GenBank/DDBJ whole genome shotgun (WGS) entry which is preliminary data.</text>
</comment>
<accession>X1K970</accession>
<feature type="domain" description="GFO/IDH/MocA-like oxidoreductase" evidence="2">
    <location>
        <begin position="5"/>
        <end position="140"/>
    </location>
</feature>
<keyword evidence="1" id="KW-0560">Oxidoreductase</keyword>
<dbReference type="Pfam" id="PF22725">
    <property type="entry name" value="GFO_IDH_MocA_C3"/>
    <property type="match status" value="1"/>
</dbReference>
<evidence type="ECO:0000259" key="2">
    <source>
        <dbReference type="Pfam" id="PF22725"/>
    </source>
</evidence>
<organism evidence="3">
    <name type="scientific">marine sediment metagenome</name>
    <dbReference type="NCBI Taxonomy" id="412755"/>
    <lineage>
        <taxon>unclassified sequences</taxon>
        <taxon>metagenomes</taxon>
        <taxon>ecological metagenomes</taxon>
    </lineage>
</organism>
<dbReference type="EMBL" id="BARV01008405">
    <property type="protein sequence ID" value="GAI03542.1"/>
    <property type="molecule type" value="Genomic_DNA"/>
</dbReference>
<evidence type="ECO:0000313" key="3">
    <source>
        <dbReference type="EMBL" id="GAI03542.1"/>
    </source>
</evidence>
<dbReference type="Gene3D" id="3.30.360.10">
    <property type="entry name" value="Dihydrodipicolinate Reductase, domain 2"/>
    <property type="match status" value="1"/>
</dbReference>
<dbReference type="SUPFAM" id="SSF55347">
    <property type="entry name" value="Glyceraldehyde-3-phosphate dehydrogenase-like, C-terminal domain"/>
    <property type="match status" value="1"/>
</dbReference>
<dbReference type="InterPro" id="IPR050463">
    <property type="entry name" value="Gfo/Idh/MocA_oxidrdct_glycsds"/>
</dbReference>
<name>X1K970_9ZZZZ</name>
<proteinExistence type="predicted"/>
<evidence type="ECO:0000256" key="1">
    <source>
        <dbReference type="ARBA" id="ARBA00023002"/>
    </source>
</evidence>
<protein>
    <recommendedName>
        <fullName evidence="2">GFO/IDH/MocA-like oxidoreductase domain-containing protein</fullName>
    </recommendedName>
</protein>
<dbReference type="GO" id="GO:0016491">
    <property type="term" value="F:oxidoreductase activity"/>
    <property type="evidence" value="ECO:0007669"/>
    <property type="project" value="UniProtKB-KW"/>
</dbReference>
<dbReference type="PANTHER" id="PTHR43818">
    <property type="entry name" value="BCDNA.GH03377"/>
    <property type="match status" value="1"/>
</dbReference>
<dbReference type="InterPro" id="IPR055170">
    <property type="entry name" value="GFO_IDH_MocA-like_dom"/>
</dbReference>
<gene>
    <name evidence="3" type="ORF">S06H3_16905</name>
</gene>
<dbReference type="AlphaFoldDB" id="X1K970"/>